<dbReference type="Pfam" id="PF01965">
    <property type="entry name" value="DJ-1_PfpI"/>
    <property type="match status" value="1"/>
</dbReference>
<accession>A0ABV1FDJ7</accession>
<dbReference type="SUPFAM" id="SSF52317">
    <property type="entry name" value="Class I glutamine amidotransferase-like"/>
    <property type="match status" value="1"/>
</dbReference>
<dbReference type="EMBL" id="JBBMFE010000002">
    <property type="protein sequence ID" value="MEQ2471459.1"/>
    <property type="molecule type" value="Genomic_DNA"/>
</dbReference>
<organism evidence="2 3">
    <name type="scientific">Laedolimicola intestinihominis</name>
    <dbReference type="NCBI Taxonomy" id="3133166"/>
    <lineage>
        <taxon>Bacteria</taxon>
        <taxon>Bacillati</taxon>
        <taxon>Bacillota</taxon>
        <taxon>Clostridia</taxon>
        <taxon>Lachnospirales</taxon>
        <taxon>Lachnospiraceae</taxon>
        <taxon>Laedolimicola</taxon>
    </lineage>
</organism>
<dbReference type="PANTHER" id="PTHR48094:SF12">
    <property type="entry name" value="PARKINSON DISEASE PROTEIN 7 HOMOLOG"/>
    <property type="match status" value="1"/>
</dbReference>
<dbReference type="NCBIfam" id="TIGR01383">
    <property type="entry name" value="not_thiJ"/>
    <property type="match status" value="1"/>
</dbReference>
<evidence type="ECO:0000259" key="1">
    <source>
        <dbReference type="Pfam" id="PF01965"/>
    </source>
</evidence>
<comment type="caution">
    <text evidence="2">The sequence shown here is derived from an EMBL/GenBank/DDBJ whole genome shotgun (WGS) entry which is preliminary data.</text>
</comment>
<dbReference type="InterPro" id="IPR029062">
    <property type="entry name" value="Class_I_gatase-like"/>
</dbReference>
<protein>
    <submittedName>
        <fullName evidence="2">DJ-1 family glyoxalase III</fullName>
    </submittedName>
</protein>
<sequence length="183" mass="19178">MKKVSIFLADGFEEVEALTPTDLLRRAGAEVTLVSTGDKKEVAGSNGIVITADHLFAEMDFTEMDLLVLPGGMPGTLNLKACEPLLGLLKEHHAKDRRLAAICAAPTVLGHAGLLNGKKATCYPGCEDGLIGAICETAPVVTDGVITTSRGVGTAIPFALSLIAQLYGQEKADEIAKSIVYEV</sequence>
<evidence type="ECO:0000313" key="3">
    <source>
        <dbReference type="Proteomes" id="UP001438008"/>
    </source>
</evidence>
<dbReference type="InterPro" id="IPR002818">
    <property type="entry name" value="DJ-1/PfpI"/>
</dbReference>
<dbReference type="InterPro" id="IPR006287">
    <property type="entry name" value="DJ-1"/>
</dbReference>
<gene>
    <name evidence="2" type="ORF">WMO29_02940</name>
</gene>
<dbReference type="InterPro" id="IPR050325">
    <property type="entry name" value="Prot/Nucl_acid_deglycase"/>
</dbReference>
<feature type="domain" description="DJ-1/PfpI" evidence="1">
    <location>
        <begin position="2"/>
        <end position="164"/>
    </location>
</feature>
<dbReference type="PANTHER" id="PTHR48094">
    <property type="entry name" value="PROTEIN/NUCLEIC ACID DEGLYCASE DJ-1-RELATED"/>
    <property type="match status" value="1"/>
</dbReference>
<dbReference type="RefSeq" id="WP_349163695.1">
    <property type="nucleotide sequence ID" value="NZ_JBBMFE010000002.1"/>
</dbReference>
<name>A0ABV1FDJ7_9FIRM</name>
<dbReference type="Proteomes" id="UP001438008">
    <property type="component" value="Unassembled WGS sequence"/>
</dbReference>
<dbReference type="Gene3D" id="3.40.50.880">
    <property type="match status" value="1"/>
</dbReference>
<evidence type="ECO:0000313" key="2">
    <source>
        <dbReference type="EMBL" id="MEQ2471459.1"/>
    </source>
</evidence>
<keyword evidence="3" id="KW-1185">Reference proteome</keyword>
<dbReference type="CDD" id="cd03135">
    <property type="entry name" value="GATase1_DJ-1"/>
    <property type="match status" value="1"/>
</dbReference>
<proteinExistence type="predicted"/>
<reference evidence="2 3" key="1">
    <citation type="submission" date="2024-03" db="EMBL/GenBank/DDBJ databases">
        <title>Human intestinal bacterial collection.</title>
        <authorList>
            <person name="Pauvert C."/>
            <person name="Hitch T.C.A."/>
            <person name="Clavel T."/>
        </authorList>
    </citation>
    <scope>NUCLEOTIDE SEQUENCE [LARGE SCALE GENOMIC DNA]</scope>
    <source>
        <strain evidence="2 3">CLA-AA-H132</strain>
    </source>
</reference>